<proteinExistence type="predicted"/>
<evidence type="ECO:0000256" key="1">
    <source>
        <dbReference type="SAM" id="SignalP"/>
    </source>
</evidence>
<accession>A0A370I4E1</accession>
<reference evidence="2 3" key="1">
    <citation type="submission" date="2018-07" db="EMBL/GenBank/DDBJ databases">
        <title>Genomic Encyclopedia of Type Strains, Phase IV (KMG-IV): sequencing the most valuable type-strain genomes for metagenomic binning, comparative biology and taxonomic classification.</title>
        <authorList>
            <person name="Goeker M."/>
        </authorList>
    </citation>
    <scope>NUCLEOTIDE SEQUENCE [LARGE SCALE GENOMIC DNA]</scope>
    <source>
        <strain evidence="2 3">DSM 44290</strain>
    </source>
</reference>
<keyword evidence="1" id="KW-0732">Signal</keyword>
<gene>
    <name evidence="2" type="ORF">DFR76_106470</name>
</gene>
<protein>
    <recommendedName>
        <fullName evidence="4">Neocarzinostatin family protein</fullName>
    </recommendedName>
</protein>
<dbReference type="PROSITE" id="PS51257">
    <property type="entry name" value="PROKAR_LIPOPROTEIN"/>
    <property type="match status" value="1"/>
</dbReference>
<comment type="caution">
    <text evidence="2">The sequence shown here is derived from an EMBL/GenBank/DDBJ whole genome shotgun (WGS) entry which is preliminary data.</text>
</comment>
<feature type="signal peptide" evidence="1">
    <location>
        <begin position="1"/>
        <end position="29"/>
    </location>
</feature>
<name>A0A370I4E1_9NOCA</name>
<feature type="chain" id="PRO_5016646511" description="Neocarzinostatin family protein" evidence="1">
    <location>
        <begin position="30"/>
        <end position="144"/>
    </location>
</feature>
<evidence type="ECO:0008006" key="4">
    <source>
        <dbReference type="Google" id="ProtNLM"/>
    </source>
</evidence>
<dbReference type="RefSeq" id="WP_067995180.1">
    <property type="nucleotide sequence ID" value="NZ_QQBC01000006.1"/>
</dbReference>
<keyword evidence="3" id="KW-1185">Reference proteome</keyword>
<evidence type="ECO:0000313" key="2">
    <source>
        <dbReference type="EMBL" id="RDI65598.1"/>
    </source>
</evidence>
<sequence>MFHIRLRAALPLVVAAIGCSGPLAAPASAEDGASIAVQPELAYNVTTLTIKGTAACDGGGVAGVDVTDGSLEQMFRGGVGGPIAIRLDGPVMVDCDGAQHEWAGRLVAPGRALPNESGGTVTVALVQGQTVRACTGAKPVRIVG</sequence>
<dbReference type="EMBL" id="QQBC01000006">
    <property type="protein sequence ID" value="RDI65598.1"/>
    <property type="molecule type" value="Genomic_DNA"/>
</dbReference>
<evidence type="ECO:0000313" key="3">
    <source>
        <dbReference type="Proteomes" id="UP000254869"/>
    </source>
</evidence>
<dbReference type="AlphaFoldDB" id="A0A370I4E1"/>
<organism evidence="2 3">
    <name type="scientific">Nocardia pseudobrasiliensis</name>
    <dbReference type="NCBI Taxonomy" id="45979"/>
    <lineage>
        <taxon>Bacteria</taxon>
        <taxon>Bacillati</taxon>
        <taxon>Actinomycetota</taxon>
        <taxon>Actinomycetes</taxon>
        <taxon>Mycobacteriales</taxon>
        <taxon>Nocardiaceae</taxon>
        <taxon>Nocardia</taxon>
    </lineage>
</organism>
<dbReference type="Proteomes" id="UP000254869">
    <property type="component" value="Unassembled WGS sequence"/>
</dbReference>
<dbReference type="STRING" id="1210086.GCA_001613105_01971"/>